<evidence type="ECO:0000256" key="1">
    <source>
        <dbReference type="ARBA" id="ARBA00004953"/>
    </source>
</evidence>
<keyword evidence="4 6" id="KW-0413">Isomerase</keyword>
<dbReference type="InterPro" id="IPR003722">
    <property type="entry name" value="Cbl_synth_CobH/CbiC"/>
</dbReference>
<feature type="domain" description="Cobalamin biosynthesis precorrin-8X methylmutase CobH/CbiC" evidence="5">
    <location>
        <begin position="10"/>
        <end position="209"/>
    </location>
</feature>
<dbReference type="EMBL" id="JAFLVR010000018">
    <property type="protein sequence ID" value="MBO0452136.1"/>
    <property type="molecule type" value="Genomic_DNA"/>
</dbReference>
<gene>
    <name evidence="6" type="ORF">JZO85_07650</name>
</gene>
<keyword evidence="3" id="KW-0169">Cobalamin biosynthesis</keyword>
<comment type="similarity">
    <text evidence="2">Belongs to the CobH/CbiC family.</text>
</comment>
<evidence type="ECO:0000313" key="7">
    <source>
        <dbReference type="Proteomes" id="UP000664495"/>
    </source>
</evidence>
<dbReference type="NCBIfam" id="NF006137">
    <property type="entry name" value="PRK08286.1"/>
    <property type="match status" value="1"/>
</dbReference>
<name>A0ABS3HFA8_9ENTE</name>
<keyword evidence="7" id="KW-1185">Reference proteome</keyword>
<evidence type="ECO:0000256" key="2">
    <source>
        <dbReference type="ARBA" id="ARBA00009774"/>
    </source>
</evidence>
<evidence type="ECO:0000256" key="3">
    <source>
        <dbReference type="ARBA" id="ARBA00022573"/>
    </source>
</evidence>
<accession>A0ABS3HFA8</accession>
<dbReference type="Proteomes" id="UP000664495">
    <property type="component" value="Unassembled WGS sequence"/>
</dbReference>
<dbReference type="EC" id="5.4.99.60" evidence="6"/>
<dbReference type="Gene3D" id="3.40.50.10230">
    <property type="entry name" value="Cobalamin biosynthesis CobH/CbiC, precorrin-8X methylmutase"/>
    <property type="match status" value="1"/>
</dbReference>
<organism evidence="6 7">
    <name type="scientific">Candidatus Enterococcus murrayae</name>
    <dbReference type="NCBI Taxonomy" id="2815321"/>
    <lineage>
        <taxon>Bacteria</taxon>
        <taxon>Bacillati</taxon>
        <taxon>Bacillota</taxon>
        <taxon>Bacilli</taxon>
        <taxon>Lactobacillales</taxon>
        <taxon>Enterococcaceae</taxon>
        <taxon>Enterococcus</taxon>
    </lineage>
</organism>
<dbReference type="InterPro" id="IPR036588">
    <property type="entry name" value="CobH/CbiC_sf"/>
</dbReference>
<proteinExistence type="inferred from homology"/>
<reference evidence="6 7" key="1">
    <citation type="submission" date="2021-03" db="EMBL/GenBank/DDBJ databases">
        <title>Enterococcal diversity collection.</title>
        <authorList>
            <person name="Gilmore M.S."/>
            <person name="Schwartzman J."/>
            <person name="Van Tyne D."/>
            <person name="Martin M."/>
            <person name="Earl A.M."/>
            <person name="Manson A.L."/>
            <person name="Straub T."/>
            <person name="Salamzade R."/>
            <person name="Saavedra J."/>
            <person name="Lebreton F."/>
            <person name="Prichula J."/>
            <person name="Schaufler K."/>
            <person name="Gaca A."/>
            <person name="Sgardioli B."/>
            <person name="Wagenaar J."/>
            <person name="Strong T."/>
        </authorList>
    </citation>
    <scope>NUCLEOTIDE SEQUENCE [LARGE SCALE GENOMIC DNA]</scope>
    <source>
        <strain evidence="6 7">MJM16</strain>
    </source>
</reference>
<evidence type="ECO:0000256" key="4">
    <source>
        <dbReference type="ARBA" id="ARBA00023235"/>
    </source>
</evidence>
<evidence type="ECO:0000313" key="6">
    <source>
        <dbReference type="EMBL" id="MBO0452136.1"/>
    </source>
</evidence>
<dbReference type="GO" id="GO:0043778">
    <property type="term" value="F:cobalt-precorrin-8 methylmutase activity"/>
    <property type="evidence" value="ECO:0007669"/>
    <property type="project" value="UniProtKB-EC"/>
</dbReference>
<dbReference type="SUPFAM" id="SSF63965">
    <property type="entry name" value="Precorrin-8X methylmutase CbiC/CobH"/>
    <property type="match status" value="1"/>
</dbReference>
<comment type="pathway">
    <text evidence="1">Cofactor biosynthesis; adenosylcobalamin biosynthesis.</text>
</comment>
<dbReference type="PANTHER" id="PTHR43588:SF1">
    <property type="entry name" value="COBALT-PRECORRIN-8 METHYLMUTASE"/>
    <property type="match status" value="1"/>
</dbReference>
<dbReference type="RefSeq" id="WP_207107911.1">
    <property type="nucleotide sequence ID" value="NZ_JAFLVR010000018.1"/>
</dbReference>
<comment type="caution">
    <text evidence="6">The sequence shown here is derived from an EMBL/GenBank/DDBJ whole genome shotgun (WGS) entry which is preliminary data.</text>
</comment>
<evidence type="ECO:0000259" key="5">
    <source>
        <dbReference type="Pfam" id="PF02570"/>
    </source>
</evidence>
<sequence>MDYIKNPQMIETESFNIIQGIIEQEFPNYFFSCPKEEKIIKRVIHTSADFDYLKNLVFTNDVIATLEDFFLAGNGTIFTDTTMALSGINKRILDKLTIRYECYIAVPEVAEQAKAKGMTRSMAGIERAATIDGPKLFVIGNAPTAIFKLLELVERKDLETIAVIGAPVGFVGAEESKEALFESDVPAIVARGRKGGSNVAAAIINALLYQLVEREN</sequence>
<protein>
    <submittedName>
        <fullName evidence="6">Cobalt-precorrin-8 methylmutase</fullName>
        <ecNumber evidence="6">5.4.99.60</ecNumber>
    </submittedName>
</protein>
<dbReference type="PANTHER" id="PTHR43588">
    <property type="entry name" value="COBALT-PRECORRIN-8 METHYLMUTASE"/>
    <property type="match status" value="1"/>
</dbReference>
<dbReference type="Pfam" id="PF02570">
    <property type="entry name" value="CbiC"/>
    <property type="match status" value="1"/>
</dbReference>